<dbReference type="Proteomes" id="UP000294616">
    <property type="component" value="Unassembled WGS sequence"/>
</dbReference>
<protein>
    <submittedName>
        <fullName evidence="1">Outer membrane receptor protein involved in Fe transport</fullName>
    </submittedName>
</protein>
<dbReference type="SUPFAM" id="SSF56935">
    <property type="entry name" value="Porins"/>
    <property type="match status" value="1"/>
</dbReference>
<keyword evidence="1" id="KW-0675">Receptor</keyword>
<evidence type="ECO:0000313" key="1">
    <source>
        <dbReference type="EMBL" id="TCK84772.1"/>
    </source>
</evidence>
<comment type="caution">
    <text evidence="1">The sequence shown here is derived from an EMBL/GenBank/DDBJ whole genome shotgun (WGS) entry which is preliminary data.</text>
</comment>
<organism evidence="1 2">
    <name type="scientific">Albibacterium bauzanense</name>
    <dbReference type="NCBI Taxonomy" id="653929"/>
    <lineage>
        <taxon>Bacteria</taxon>
        <taxon>Pseudomonadati</taxon>
        <taxon>Bacteroidota</taxon>
        <taxon>Sphingobacteriia</taxon>
        <taxon>Sphingobacteriales</taxon>
        <taxon>Sphingobacteriaceae</taxon>
        <taxon>Albibacterium</taxon>
    </lineage>
</organism>
<gene>
    <name evidence="1" type="ORF">C8N28_0065</name>
</gene>
<proteinExistence type="predicted"/>
<accession>A0A4R1M0N3</accession>
<keyword evidence="2" id="KW-1185">Reference proteome</keyword>
<dbReference type="AlphaFoldDB" id="A0A4R1M0N3"/>
<reference evidence="1 2" key="1">
    <citation type="submission" date="2019-03" db="EMBL/GenBank/DDBJ databases">
        <title>Genomic Encyclopedia of Archaeal and Bacterial Type Strains, Phase II (KMG-II): from individual species to whole genera.</title>
        <authorList>
            <person name="Goeker M."/>
        </authorList>
    </citation>
    <scope>NUCLEOTIDE SEQUENCE [LARGE SCALE GENOMIC DNA]</scope>
    <source>
        <strain evidence="1 2">DSM 22554</strain>
    </source>
</reference>
<dbReference type="EMBL" id="SMGO01000001">
    <property type="protein sequence ID" value="TCK84772.1"/>
    <property type="molecule type" value="Genomic_DNA"/>
</dbReference>
<sequence>MARSILIIVLLLSPFLGVAQNIISGKIIDAQQKGIENVNISYKGVGKAAILGFARSEQDGSFSLEVKNGKDLDSLQLDLNHLSYARKSIIIPNRSGNYTYILHQESRELEVVNIGNIPIFKKQDTINYNVDAFTSKQDRVIADIIKKLPGIEMKDGEILYQGQPIQKYMVNKLDLMEGQYGIINNNMPVEAVSRVQIIENDQPIKILDSLVFSDRASLNLELKKLTTTGTGKLGVGLSPALWDVNLTPMTFGKTFQMLNSFQTNNTGFDASRGLRAFYTGGTFFRQENHTSGPSFLTIQEVSSPNFAESKWLDNRLFLASTNILQKLENGLELKGSISYYNDYRKRSGYTLTEVFAPDQSILLSESVNNKYRINDLAGGLLIEKNEKTIYLRNSLKFHKRWNNDHGNLLFNKEETINQKKHYDDQSLMNNLSLARFLGKQLVNISSSIEWNRTPQTLTINPGQLEDILNNGNPYDQLRQQVDYRIFSTRNNLSFVRRIKNFTLSPRFAINYQNNNMASTIHTFDQGNENILGDDYVNDLQFQELKTEIGMDIQYETSKLKLSFNLPFALSLFNANQQKVKTLDWANKNSFNPSANLQYTLDNYNEISLNGNHTVRYSGLDNFYNSYIVNNYRSIQRYETRLLGNKSLSTGIRYDYRNVLKAYFAGTSYQYTHGKRDYIFRSQLDQSGRTITSIEDRESNNFSHKLAIELSKFFRSIRTTFKLNGNLSYGESDYLLNDVMGRQKFNLYGGNLEIINNKWDAIGFEYSTTFTYSESKFLNDTRNSIRSNNHFLNIMVYPGERHSLTINNAYYRTNIPGLKNQYFLDIAYRYRIEKWKTDIEIAGQNLLNNERYTQQFSNDYQLIETYFDLRPRQIIVSTHFRF</sequence>
<dbReference type="RefSeq" id="WP_132220403.1">
    <property type="nucleotide sequence ID" value="NZ_SMGO01000001.1"/>
</dbReference>
<evidence type="ECO:0000313" key="2">
    <source>
        <dbReference type="Proteomes" id="UP000294616"/>
    </source>
</evidence>
<name>A0A4R1M0N3_9SPHI</name>
<dbReference type="OrthoDB" id="603275at2"/>